<name>A0A225E107_9BACT</name>
<dbReference type="CDD" id="cd02440">
    <property type="entry name" value="AdoMet_MTases"/>
    <property type="match status" value="1"/>
</dbReference>
<feature type="region of interest" description="Disordered" evidence="1">
    <location>
        <begin position="1"/>
        <end position="31"/>
    </location>
</feature>
<dbReference type="GO" id="GO:0008168">
    <property type="term" value="F:methyltransferase activity"/>
    <property type="evidence" value="ECO:0007669"/>
    <property type="project" value="UniProtKB-KW"/>
</dbReference>
<gene>
    <name evidence="3" type="ORF">FRUB_04453</name>
</gene>
<sequence length="970" mass="107233">MPQLQYSLHFPSIPSTNESEPTHVPVMAKSKSTPSLFDSELLPEERSRTFAERFTPAPARPFTEKVRPSRPSLFDEVNDEQQIREEPLALPPPEVIEPVIASGEKAKAKDILAAIWVLQAIERERRPATSSEKEILGRFPGFGAVALSMFPNPVTGEYKDSGWKTFGEELRRLLNADEYESARRTVFNAFYTSPTVIKAMHQALKRLGVPEDALVLEPGCGTGSFISLAPDSMRFIGVEQDSISGRIARARNPTQDIRIQDFQKTRLPELDAVIGNVPFADVRLDYHGQKLALHDFFIAKSVDSLKPGGVLALVTSHYTLDKLNGSVREYLADRADFLGAIRLPSDAFKREGTSVVSDIVFMRKRSLDEPPRHVDEWLKAEPTEIEGTTVPINRYFLNHPENVLGTYSSKDSLYGSGYSVISNGDMADQLREAVGKLPRFEQKAEELPAKPVESVPRFVPPPAEPHISEGSFFVHDSRIHQMVDGQTVPVVYGGSELWAHGGLVGRRMGALIGLRDLARRVLQSQNEGWPAEARVDARRKLNLAYESFKSAFGPINKTTVSESKDGTQIRRMPNIVKFREDPDAMLVMALEEYDEATGDAKKAPIMQRDVVGKTPPITSVSSAEEGLLVSLDQKGAVDLPFISQLYGKAEAAVISELGELIFHDPETKTWETADAYLSGNVRAKLVVAEKAGIERNIEALKAVQPEDVLPGDIDANLGAPWVPVTDVQAFATELFRVEPDSITIGHLAKDAVWSVEGDYSAERSVAVTADYGTSRASGIWLLGLALNMKSPVIYDPDPSDPDKRVVNQDATLAAKEKQRAIKEQFKSWVFTDPDRTERLVRLYNDNFNNLRPRQFDGSHLDFPGMSQALALRQHQKDAVWRIMSGGNTLLAHAVGAGKTGACSAGAMKLKQAGLAKKSLIAVPNHLLEQFAREFQQFYPNAKLLVASKDDFTKERRKFLTAKIASGTGMR</sequence>
<dbReference type="PANTHER" id="PTHR41313">
    <property type="entry name" value="ADENINE-SPECIFIC METHYLTRANSFERASE"/>
    <property type="match status" value="1"/>
</dbReference>
<dbReference type="PANTHER" id="PTHR41313:SF1">
    <property type="entry name" value="DNA METHYLASE ADENINE-SPECIFIC DOMAIN-CONTAINING PROTEIN"/>
    <property type="match status" value="1"/>
</dbReference>
<dbReference type="SUPFAM" id="SSF53335">
    <property type="entry name" value="S-adenosyl-L-methionine-dependent methyltransferases"/>
    <property type="match status" value="1"/>
</dbReference>
<keyword evidence="4" id="KW-1185">Reference proteome</keyword>
<dbReference type="GO" id="GO:0032259">
    <property type="term" value="P:methylation"/>
    <property type="evidence" value="ECO:0007669"/>
    <property type="project" value="UniProtKB-KW"/>
</dbReference>
<dbReference type="Gene3D" id="3.40.50.300">
    <property type="entry name" value="P-loop containing nucleotide triphosphate hydrolases"/>
    <property type="match status" value="1"/>
</dbReference>
<dbReference type="Pfam" id="PF04851">
    <property type="entry name" value="ResIII"/>
    <property type="match status" value="1"/>
</dbReference>
<keyword evidence="3" id="KW-0808">Transferase</keyword>
<dbReference type="InterPro" id="IPR027417">
    <property type="entry name" value="P-loop_NTPase"/>
</dbReference>
<dbReference type="Proteomes" id="UP000214646">
    <property type="component" value="Unassembled WGS sequence"/>
</dbReference>
<keyword evidence="3" id="KW-0489">Methyltransferase</keyword>
<evidence type="ECO:0000313" key="4">
    <source>
        <dbReference type="Proteomes" id="UP000214646"/>
    </source>
</evidence>
<protein>
    <submittedName>
        <fullName evidence="3">Putative DNA methylase</fullName>
    </submittedName>
</protein>
<evidence type="ECO:0000256" key="1">
    <source>
        <dbReference type="SAM" id="MobiDB-lite"/>
    </source>
</evidence>
<dbReference type="SUPFAM" id="SSF52540">
    <property type="entry name" value="P-loop containing nucleoside triphosphate hydrolases"/>
    <property type="match status" value="1"/>
</dbReference>
<dbReference type="EMBL" id="NIDE01000005">
    <property type="protein sequence ID" value="OWK42375.1"/>
    <property type="molecule type" value="Genomic_DNA"/>
</dbReference>
<dbReference type="GO" id="GO:0016787">
    <property type="term" value="F:hydrolase activity"/>
    <property type="evidence" value="ECO:0007669"/>
    <property type="project" value="InterPro"/>
</dbReference>
<dbReference type="Gene3D" id="3.40.50.150">
    <property type="entry name" value="Vaccinia Virus protein VP39"/>
    <property type="match status" value="1"/>
</dbReference>
<organism evidence="3 4">
    <name type="scientific">Fimbriiglobus ruber</name>
    <dbReference type="NCBI Taxonomy" id="1908690"/>
    <lineage>
        <taxon>Bacteria</taxon>
        <taxon>Pseudomonadati</taxon>
        <taxon>Planctomycetota</taxon>
        <taxon>Planctomycetia</taxon>
        <taxon>Gemmatales</taxon>
        <taxon>Gemmataceae</taxon>
        <taxon>Fimbriiglobus</taxon>
    </lineage>
</organism>
<reference evidence="4" key="1">
    <citation type="submission" date="2017-06" db="EMBL/GenBank/DDBJ databases">
        <title>Genome analysis of Fimbriiglobus ruber SP5, the first member of the order Planctomycetales with confirmed chitinolytic capability.</title>
        <authorList>
            <person name="Ravin N.V."/>
            <person name="Rakitin A.L."/>
            <person name="Ivanova A.A."/>
            <person name="Beletsky A.V."/>
            <person name="Kulichevskaya I.S."/>
            <person name="Mardanov A.V."/>
            <person name="Dedysh S.N."/>
        </authorList>
    </citation>
    <scope>NUCLEOTIDE SEQUENCE [LARGE SCALE GENOMIC DNA]</scope>
    <source>
        <strain evidence="4">SP5</strain>
    </source>
</reference>
<comment type="caution">
    <text evidence="3">The sequence shown here is derived from an EMBL/GenBank/DDBJ whole genome shotgun (WGS) entry which is preliminary data.</text>
</comment>
<proteinExistence type="predicted"/>
<dbReference type="GO" id="GO:0005524">
    <property type="term" value="F:ATP binding"/>
    <property type="evidence" value="ECO:0007669"/>
    <property type="project" value="InterPro"/>
</dbReference>
<dbReference type="InterPro" id="IPR029063">
    <property type="entry name" value="SAM-dependent_MTases_sf"/>
</dbReference>
<evidence type="ECO:0000313" key="3">
    <source>
        <dbReference type="EMBL" id="OWK42375.1"/>
    </source>
</evidence>
<dbReference type="InterPro" id="IPR006935">
    <property type="entry name" value="Helicase/UvrB_N"/>
</dbReference>
<dbReference type="AlphaFoldDB" id="A0A225E107"/>
<evidence type="ECO:0000259" key="2">
    <source>
        <dbReference type="Pfam" id="PF04851"/>
    </source>
</evidence>
<dbReference type="PRINTS" id="PR00507">
    <property type="entry name" value="N12N6MTFRASE"/>
</dbReference>
<dbReference type="InterPro" id="IPR052933">
    <property type="entry name" value="DNA_Protect_Modify"/>
</dbReference>
<dbReference type="GO" id="GO:0003677">
    <property type="term" value="F:DNA binding"/>
    <property type="evidence" value="ECO:0007669"/>
    <property type="project" value="InterPro"/>
</dbReference>
<feature type="domain" description="Helicase/UvrB N-terminal" evidence="2">
    <location>
        <begin position="870"/>
        <end position="947"/>
    </location>
</feature>
<accession>A0A225E107</accession>